<keyword evidence="1" id="KW-0472">Membrane</keyword>
<accession>A0ABW1XHS7</accession>
<feature type="transmembrane region" description="Helical" evidence="1">
    <location>
        <begin position="237"/>
        <end position="256"/>
    </location>
</feature>
<evidence type="ECO:0000313" key="3">
    <source>
        <dbReference type="Proteomes" id="UP001596364"/>
    </source>
</evidence>
<name>A0ABW1XHS7_9ALTE</name>
<evidence type="ECO:0000313" key="2">
    <source>
        <dbReference type="EMBL" id="MFC6439590.1"/>
    </source>
</evidence>
<feature type="transmembrane region" description="Helical" evidence="1">
    <location>
        <begin position="262"/>
        <end position="280"/>
    </location>
</feature>
<reference evidence="3" key="1">
    <citation type="journal article" date="2019" name="Int. J. Syst. Evol. Microbiol.">
        <title>The Global Catalogue of Microorganisms (GCM) 10K type strain sequencing project: providing services to taxonomists for standard genome sequencing and annotation.</title>
        <authorList>
            <consortium name="The Broad Institute Genomics Platform"/>
            <consortium name="The Broad Institute Genome Sequencing Center for Infectious Disease"/>
            <person name="Wu L."/>
            <person name="Ma J."/>
        </authorList>
    </citation>
    <scope>NUCLEOTIDE SEQUENCE [LARGE SCALE GENOMIC DNA]</scope>
    <source>
        <strain evidence="3">CGMCC 1.16031</strain>
    </source>
</reference>
<proteinExistence type="predicted"/>
<keyword evidence="3" id="KW-1185">Reference proteome</keyword>
<sequence>MNLSLIAQTSLLGCIVVSIFALYFFVHAKRSDVGIHLFDAYFIGVLIFSIGVFLAQFYELNESSLTLFEMTTLLLVVVFLVWFMSLFLSQNRMQFQHFNIGTSSNHFFAIFSAVFLVFVNFVFIYLVYTRIIKGHFAGAFVLLDIRKTIASGEAGYFYPGLVKQVRDIYGPAFLVWISLFYTGVYRRQVYWVVLITTLLSMMIGGQRTPILVLLLSVLLVGFIKNKLQQKKIKISKFLFIVPTALLFLLLLNILLGRSDQEQNLFVSIFTLVVSLLGRVFTTVPIENIHALKFIENINIEYFSLWMSDLSILLPGTQTGFSNELHSFLGGSKQGNAVLGYSLDIVVNSGYPGLVVVPLVTYVALNTIQASIIRNKNAFSISIFLIALLYLPFCYSFYHFLLNGGLLLIAYVIYDILVVRKTNVLEN</sequence>
<dbReference type="Proteomes" id="UP001596364">
    <property type="component" value="Unassembled WGS sequence"/>
</dbReference>
<keyword evidence="1" id="KW-1133">Transmembrane helix</keyword>
<gene>
    <name evidence="2" type="ORF">ACFP85_05425</name>
</gene>
<comment type="caution">
    <text evidence="2">The sequence shown here is derived from an EMBL/GenBank/DDBJ whole genome shotgun (WGS) entry which is preliminary data.</text>
</comment>
<feature type="transmembrane region" description="Helical" evidence="1">
    <location>
        <begin position="6"/>
        <end position="26"/>
    </location>
</feature>
<dbReference type="EMBL" id="JBHSUS010000001">
    <property type="protein sequence ID" value="MFC6439590.1"/>
    <property type="molecule type" value="Genomic_DNA"/>
</dbReference>
<keyword evidence="1" id="KW-0812">Transmembrane</keyword>
<protein>
    <recommendedName>
        <fullName evidence="4">Oligosaccharide repeat unit polymerase</fullName>
    </recommendedName>
</protein>
<feature type="transmembrane region" description="Helical" evidence="1">
    <location>
        <begin position="38"/>
        <end position="58"/>
    </location>
</feature>
<feature type="transmembrane region" description="Helical" evidence="1">
    <location>
        <begin position="398"/>
        <end position="418"/>
    </location>
</feature>
<evidence type="ECO:0000256" key="1">
    <source>
        <dbReference type="SAM" id="Phobius"/>
    </source>
</evidence>
<evidence type="ECO:0008006" key="4">
    <source>
        <dbReference type="Google" id="ProtNLM"/>
    </source>
</evidence>
<organism evidence="2 3">
    <name type="scientific">Pseudobowmanella zhangzhouensis</name>
    <dbReference type="NCBI Taxonomy" id="1537679"/>
    <lineage>
        <taxon>Bacteria</taxon>
        <taxon>Pseudomonadati</taxon>
        <taxon>Pseudomonadota</taxon>
        <taxon>Gammaproteobacteria</taxon>
        <taxon>Alteromonadales</taxon>
        <taxon>Alteromonadaceae</taxon>
    </lineage>
</organism>
<feature type="transmembrane region" description="Helical" evidence="1">
    <location>
        <begin position="168"/>
        <end position="184"/>
    </location>
</feature>
<feature type="transmembrane region" description="Helical" evidence="1">
    <location>
        <begin position="376"/>
        <end position="392"/>
    </location>
</feature>
<feature type="transmembrane region" description="Helical" evidence="1">
    <location>
        <begin position="108"/>
        <end position="128"/>
    </location>
</feature>
<dbReference type="RefSeq" id="WP_131257132.1">
    <property type="nucleotide sequence ID" value="NZ_JBHSUS010000001.1"/>
</dbReference>
<feature type="transmembrane region" description="Helical" evidence="1">
    <location>
        <begin position="70"/>
        <end position="88"/>
    </location>
</feature>
<feature type="transmembrane region" description="Helical" evidence="1">
    <location>
        <begin position="189"/>
        <end position="204"/>
    </location>
</feature>
<feature type="transmembrane region" description="Helical" evidence="1">
    <location>
        <begin position="340"/>
        <end position="364"/>
    </location>
</feature>